<keyword evidence="5" id="KW-1185">Reference proteome</keyword>
<evidence type="ECO:0000259" key="3">
    <source>
        <dbReference type="Pfam" id="PF24120"/>
    </source>
</evidence>
<feature type="compositionally biased region" description="Polar residues" evidence="2">
    <location>
        <begin position="577"/>
        <end position="591"/>
    </location>
</feature>
<dbReference type="CDD" id="cd00024">
    <property type="entry name" value="CD_CSD"/>
    <property type="match status" value="1"/>
</dbReference>
<feature type="compositionally biased region" description="Acidic residues" evidence="2">
    <location>
        <begin position="218"/>
        <end position="228"/>
    </location>
</feature>
<dbReference type="EMBL" id="KV460215">
    <property type="protein sequence ID" value="OBT98809.1"/>
    <property type="molecule type" value="Genomic_DNA"/>
</dbReference>
<feature type="domain" description="Single-strand DNA deaminase toxin A-like C-terminal" evidence="3">
    <location>
        <begin position="406"/>
        <end position="485"/>
    </location>
</feature>
<dbReference type="Pfam" id="PF24120">
    <property type="entry name" value="SsdA_C"/>
    <property type="match status" value="1"/>
</dbReference>
<evidence type="ECO:0000256" key="2">
    <source>
        <dbReference type="SAM" id="MobiDB-lite"/>
    </source>
</evidence>
<accession>A0A1B8GSK2</accession>
<dbReference type="RefSeq" id="XP_018132542.1">
    <property type="nucleotide sequence ID" value="XM_018272759.2"/>
</dbReference>
<dbReference type="Proteomes" id="UP000091956">
    <property type="component" value="Unassembled WGS sequence"/>
</dbReference>
<sequence length="694" mass="77627">MEPPVTPPRRIQSSLRQTHRHHEDATSYASPPKTPMWRSERLTPTANTSRKRGRDTWAPATPTSLPRRKRREAVTGVSAEWAVGDGEDIFEDNGPVGTETEVSISHAIAAVEPLATGDSLGNEKQYIAIAVHWDADVIGVVCPFCMETEIHLMPRPSNTSDIDLRVPDCDPGKTFRLLFAGDGHPAVKGRKAIWTVERRRWEAVYIEDLCSEVSEGGSEVEELEDSTTEEPIRSGDLHHGDPEEILEDREEDQISTSSEGELPITADNDVDLPIAFSSDESTTEEPICSGDHNHGDPEEVVDDMEVDQIMIPSEGELPLAADGDWDLPIAVSDGDEEEAITLQENPEILRIASSLFFKPPPEYLTLGHGQTAIVYRPVAVIPVPGAVEKTVGFLAPTESSTNRIFTRSGWKGEEISGADCAWLQDALCTNKEAPWQELAIINNSNYTDKVRELSAHLGLEPKYHNYDKENPVGQVCFSHVEKQLVVVALEEHQSSRHLASTESLVKRTIYLDRAPCAGCLEFAKAVERTVPLRFTFIVMTRVMSDVQVRKKFGKRDLGKEGEDKETDDSADDEISPDHQQSSISETTGMNKETQDSGEESGDVYEVSAIIGRRTLHGELEYLVEWKEMWLNSVQFQAQVEGLYAKDLHVVCEMTGRKGEMRRLVRWSESWMGYKDLYNSKKLVEEYERKRGLME</sequence>
<evidence type="ECO:0000313" key="4">
    <source>
        <dbReference type="EMBL" id="OBT98809.1"/>
    </source>
</evidence>
<evidence type="ECO:0000313" key="5">
    <source>
        <dbReference type="Proteomes" id="UP000091956"/>
    </source>
</evidence>
<gene>
    <name evidence="4" type="ORF">VE01_03263</name>
</gene>
<proteinExistence type="predicted"/>
<comment type="subunit">
    <text evidence="1">Component of the NuA4 histone acetyltransferase complex.</text>
</comment>
<feature type="region of interest" description="Disordered" evidence="2">
    <location>
        <begin position="557"/>
        <end position="601"/>
    </location>
</feature>
<feature type="compositionally biased region" description="Acidic residues" evidence="2">
    <location>
        <begin position="563"/>
        <end position="574"/>
    </location>
</feature>
<feature type="compositionally biased region" description="Basic and acidic residues" evidence="2">
    <location>
        <begin position="230"/>
        <end position="242"/>
    </location>
</feature>
<name>A0A1B8GSK2_9PEZI</name>
<feature type="compositionally biased region" description="Acidic residues" evidence="2">
    <location>
        <begin position="243"/>
        <end position="253"/>
    </location>
</feature>
<dbReference type="SUPFAM" id="SSF54160">
    <property type="entry name" value="Chromo domain-like"/>
    <property type="match status" value="1"/>
</dbReference>
<dbReference type="Gene3D" id="2.40.50.40">
    <property type="match status" value="1"/>
</dbReference>
<reference evidence="4 5" key="1">
    <citation type="submission" date="2016-03" db="EMBL/GenBank/DDBJ databases">
        <title>Comparative genomics of Pseudogymnoascus destructans, the fungus causing white-nose syndrome of bats.</title>
        <authorList>
            <person name="Palmer J.M."/>
            <person name="Drees K.P."/>
            <person name="Foster J.T."/>
            <person name="Lindner D.L."/>
        </authorList>
    </citation>
    <scope>NUCLEOTIDE SEQUENCE [LARGE SCALE GENOMIC DNA]</scope>
    <source>
        <strain evidence="4 5">UAMH 10579</strain>
    </source>
</reference>
<dbReference type="AlphaFoldDB" id="A0A1B8GSK2"/>
<dbReference type="InterPro" id="IPR057517">
    <property type="entry name" value="SsdA-like_C"/>
</dbReference>
<organism evidence="4 5">
    <name type="scientific">Pseudogymnoascus verrucosus</name>
    <dbReference type="NCBI Taxonomy" id="342668"/>
    <lineage>
        <taxon>Eukaryota</taxon>
        <taxon>Fungi</taxon>
        <taxon>Dikarya</taxon>
        <taxon>Ascomycota</taxon>
        <taxon>Pezizomycotina</taxon>
        <taxon>Leotiomycetes</taxon>
        <taxon>Thelebolales</taxon>
        <taxon>Thelebolaceae</taxon>
        <taxon>Pseudogymnoascus</taxon>
    </lineage>
</organism>
<dbReference type="InterPro" id="IPR016197">
    <property type="entry name" value="Chromo-like_dom_sf"/>
</dbReference>
<dbReference type="OrthoDB" id="3439939at2759"/>
<feature type="region of interest" description="Disordered" evidence="2">
    <location>
        <begin position="214"/>
        <end position="265"/>
    </location>
</feature>
<dbReference type="GeneID" id="28836649"/>
<reference evidence="5" key="2">
    <citation type="journal article" date="2018" name="Nat. Commun.">
        <title>Extreme sensitivity to ultraviolet light in the fungal pathogen causing white-nose syndrome of bats.</title>
        <authorList>
            <person name="Palmer J.M."/>
            <person name="Drees K.P."/>
            <person name="Foster J.T."/>
            <person name="Lindner D.L."/>
        </authorList>
    </citation>
    <scope>NUCLEOTIDE SEQUENCE [LARGE SCALE GENOMIC DNA]</scope>
    <source>
        <strain evidence="5">UAMH 10579</strain>
    </source>
</reference>
<evidence type="ECO:0000256" key="1">
    <source>
        <dbReference type="ARBA" id="ARBA00011353"/>
    </source>
</evidence>
<feature type="region of interest" description="Disordered" evidence="2">
    <location>
        <begin position="1"/>
        <end position="73"/>
    </location>
</feature>
<protein>
    <recommendedName>
        <fullName evidence="3">Single-strand DNA deaminase toxin A-like C-terminal domain-containing protein</fullName>
    </recommendedName>
</protein>